<keyword evidence="13" id="KW-1185">Reference proteome</keyword>
<keyword evidence="5" id="KW-0418">Kinase</keyword>
<evidence type="ECO:0000313" key="12">
    <source>
        <dbReference type="EMBL" id="KAK3090563.1"/>
    </source>
</evidence>
<protein>
    <recommendedName>
        <fullName evidence="1">non-specific serine/threonine protein kinase</fullName>
        <ecNumber evidence="1">2.7.11.1</ecNumber>
    </recommendedName>
</protein>
<dbReference type="EC" id="2.7.11.1" evidence="1"/>
<dbReference type="InterPro" id="IPR000719">
    <property type="entry name" value="Prot_kinase_dom"/>
</dbReference>
<dbReference type="PIRSF" id="PIRSF000654">
    <property type="entry name" value="Integrin-linked_kinase"/>
    <property type="match status" value="1"/>
</dbReference>
<comment type="catalytic activity">
    <reaction evidence="8">
        <text>L-seryl-[protein] + ATP = O-phospho-L-seryl-[protein] + ADP + H(+)</text>
        <dbReference type="Rhea" id="RHEA:17989"/>
        <dbReference type="Rhea" id="RHEA-COMP:9863"/>
        <dbReference type="Rhea" id="RHEA-COMP:11604"/>
        <dbReference type="ChEBI" id="CHEBI:15378"/>
        <dbReference type="ChEBI" id="CHEBI:29999"/>
        <dbReference type="ChEBI" id="CHEBI:30616"/>
        <dbReference type="ChEBI" id="CHEBI:83421"/>
        <dbReference type="ChEBI" id="CHEBI:456216"/>
        <dbReference type="EC" id="2.7.11.1"/>
    </reaction>
</comment>
<proteinExistence type="inferred from homology"/>
<dbReference type="InterPro" id="IPR011009">
    <property type="entry name" value="Kinase-like_dom_sf"/>
</dbReference>
<evidence type="ECO:0000256" key="10">
    <source>
        <dbReference type="RuleBase" id="RU000304"/>
    </source>
</evidence>
<dbReference type="GO" id="GO:0004674">
    <property type="term" value="F:protein serine/threonine kinase activity"/>
    <property type="evidence" value="ECO:0007669"/>
    <property type="project" value="UniProtKB-KW"/>
</dbReference>
<comment type="similarity">
    <text evidence="10">Belongs to the protein kinase superfamily.</text>
</comment>
<dbReference type="InterPro" id="IPR051681">
    <property type="entry name" value="Ser/Thr_Kinases-Pseudokinases"/>
</dbReference>
<feature type="binding site" evidence="9">
    <location>
        <position position="115"/>
    </location>
    <ligand>
        <name>ATP</name>
        <dbReference type="ChEBI" id="CHEBI:30616"/>
    </ligand>
</feature>
<dbReference type="Pfam" id="PF00069">
    <property type="entry name" value="Pkinase"/>
    <property type="match status" value="1"/>
</dbReference>
<evidence type="ECO:0000256" key="8">
    <source>
        <dbReference type="ARBA" id="ARBA00048679"/>
    </source>
</evidence>
<sequence>MVTKSVQHTNKKQSFAKRSFSKVQHIVEKYRTIRAKKITSFLKRVMPIAKQDKHVDPKDNGQFKKPFAVKKSHKNGSKKLVTVKKENVTLGKLLGSGGFGSVYLGSHKKETLAVKVMHKVTKNPAAQLESFKAELNILEFDHPYIVKFLMATPMELYDEGAWIVMEYAGDRTLQSVIGDRTSETLSPVHRIKFALQLASALNYSHQHEVVHLDLKPANILITSDGNIKLGDFGCSQKLEVDTKIVSPTQRSFLTGTFAYRAPELLKGESPSKKADIYSFGITLWQMLTRENPFANENQHCVIFSVVAYGKRPAHPDIDFDPFEECYRDLYTQCWSASSVERPSSAELEDVLSVWKKHL</sequence>
<dbReference type="GO" id="GO:0005524">
    <property type="term" value="F:ATP binding"/>
    <property type="evidence" value="ECO:0007669"/>
    <property type="project" value="UniProtKB-UniRule"/>
</dbReference>
<evidence type="ECO:0000256" key="4">
    <source>
        <dbReference type="ARBA" id="ARBA00022741"/>
    </source>
</evidence>
<dbReference type="PROSITE" id="PS50011">
    <property type="entry name" value="PROTEIN_KINASE_DOM"/>
    <property type="match status" value="1"/>
</dbReference>
<evidence type="ECO:0000256" key="9">
    <source>
        <dbReference type="PROSITE-ProRule" id="PRU10141"/>
    </source>
</evidence>
<accession>A0AA88XRY7</accession>
<organism evidence="12 13">
    <name type="scientific">Pinctada imbricata</name>
    <name type="common">Atlantic pearl-oyster</name>
    <name type="synonym">Pinctada martensii</name>
    <dbReference type="NCBI Taxonomy" id="66713"/>
    <lineage>
        <taxon>Eukaryota</taxon>
        <taxon>Metazoa</taxon>
        <taxon>Spiralia</taxon>
        <taxon>Lophotrochozoa</taxon>
        <taxon>Mollusca</taxon>
        <taxon>Bivalvia</taxon>
        <taxon>Autobranchia</taxon>
        <taxon>Pteriomorphia</taxon>
        <taxon>Pterioida</taxon>
        <taxon>Pterioidea</taxon>
        <taxon>Pteriidae</taxon>
        <taxon>Pinctada</taxon>
    </lineage>
</organism>
<dbReference type="PANTHER" id="PTHR44329">
    <property type="entry name" value="SERINE/THREONINE-PROTEIN KINASE TNNI3K-RELATED"/>
    <property type="match status" value="1"/>
</dbReference>
<evidence type="ECO:0000256" key="5">
    <source>
        <dbReference type="ARBA" id="ARBA00022777"/>
    </source>
</evidence>
<evidence type="ECO:0000256" key="6">
    <source>
        <dbReference type="ARBA" id="ARBA00022840"/>
    </source>
</evidence>
<dbReference type="PANTHER" id="PTHR44329:SF285">
    <property type="entry name" value="V-MOS MOLONEY MURINE SARCOMA VIRAL ONCO HOMOLOG"/>
    <property type="match status" value="1"/>
</dbReference>
<dbReference type="Proteomes" id="UP001186944">
    <property type="component" value="Unassembled WGS sequence"/>
</dbReference>
<dbReference type="InterPro" id="IPR008271">
    <property type="entry name" value="Ser/Thr_kinase_AS"/>
</dbReference>
<evidence type="ECO:0000256" key="3">
    <source>
        <dbReference type="ARBA" id="ARBA00022679"/>
    </source>
</evidence>
<reference evidence="12" key="1">
    <citation type="submission" date="2019-08" db="EMBL/GenBank/DDBJ databases">
        <title>The improved chromosome-level genome for the pearl oyster Pinctada fucata martensii using PacBio sequencing and Hi-C.</title>
        <authorList>
            <person name="Zheng Z."/>
        </authorList>
    </citation>
    <scope>NUCLEOTIDE SEQUENCE</scope>
    <source>
        <strain evidence="12">ZZ-2019</strain>
        <tissue evidence="12">Adductor muscle</tissue>
    </source>
</reference>
<name>A0AA88XRY7_PINIB</name>
<comment type="catalytic activity">
    <reaction evidence="7">
        <text>L-threonyl-[protein] + ATP = O-phospho-L-threonyl-[protein] + ADP + H(+)</text>
        <dbReference type="Rhea" id="RHEA:46608"/>
        <dbReference type="Rhea" id="RHEA-COMP:11060"/>
        <dbReference type="Rhea" id="RHEA-COMP:11605"/>
        <dbReference type="ChEBI" id="CHEBI:15378"/>
        <dbReference type="ChEBI" id="CHEBI:30013"/>
        <dbReference type="ChEBI" id="CHEBI:30616"/>
        <dbReference type="ChEBI" id="CHEBI:61977"/>
        <dbReference type="ChEBI" id="CHEBI:456216"/>
        <dbReference type="EC" id="2.7.11.1"/>
    </reaction>
</comment>
<evidence type="ECO:0000256" key="7">
    <source>
        <dbReference type="ARBA" id="ARBA00047899"/>
    </source>
</evidence>
<dbReference type="PROSITE" id="PS00107">
    <property type="entry name" value="PROTEIN_KINASE_ATP"/>
    <property type="match status" value="1"/>
</dbReference>
<gene>
    <name evidence="12" type="ORF">FSP39_012722</name>
</gene>
<dbReference type="PROSITE" id="PS00108">
    <property type="entry name" value="PROTEIN_KINASE_ST"/>
    <property type="match status" value="1"/>
</dbReference>
<evidence type="ECO:0000259" key="11">
    <source>
        <dbReference type="PROSITE" id="PS50011"/>
    </source>
</evidence>
<feature type="domain" description="Protein kinase" evidence="11">
    <location>
        <begin position="88"/>
        <end position="358"/>
    </location>
</feature>
<dbReference type="InterPro" id="IPR017441">
    <property type="entry name" value="Protein_kinase_ATP_BS"/>
</dbReference>
<dbReference type="AlphaFoldDB" id="A0AA88XRY7"/>
<keyword evidence="3" id="KW-0808">Transferase</keyword>
<keyword evidence="4 9" id="KW-0547">Nucleotide-binding</keyword>
<dbReference type="SMART" id="SM00220">
    <property type="entry name" value="S_TKc"/>
    <property type="match status" value="1"/>
</dbReference>
<evidence type="ECO:0000256" key="1">
    <source>
        <dbReference type="ARBA" id="ARBA00012513"/>
    </source>
</evidence>
<comment type="caution">
    <text evidence="12">The sequence shown here is derived from an EMBL/GenBank/DDBJ whole genome shotgun (WGS) entry which is preliminary data.</text>
</comment>
<evidence type="ECO:0000313" key="13">
    <source>
        <dbReference type="Proteomes" id="UP001186944"/>
    </source>
</evidence>
<keyword evidence="6 9" id="KW-0067">ATP-binding</keyword>
<dbReference type="SUPFAM" id="SSF56112">
    <property type="entry name" value="Protein kinase-like (PK-like)"/>
    <property type="match status" value="1"/>
</dbReference>
<dbReference type="EMBL" id="VSWD01000010">
    <property type="protein sequence ID" value="KAK3090563.1"/>
    <property type="molecule type" value="Genomic_DNA"/>
</dbReference>
<keyword evidence="2 10" id="KW-0723">Serine/threonine-protein kinase</keyword>
<evidence type="ECO:0000256" key="2">
    <source>
        <dbReference type="ARBA" id="ARBA00022527"/>
    </source>
</evidence>
<dbReference type="Gene3D" id="1.10.510.10">
    <property type="entry name" value="Transferase(Phosphotransferase) domain 1"/>
    <property type="match status" value="1"/>
</dbReference>